<evidence type="ECO:0000313" key="1">
    <source>
        <dbReference type="EMBL" id="MEQ2278811.1"/>
    </source>
</evidence>
<comment type="caution">
    <text evidence="1">The sequence shown here is derived from an EMBL/GenBank/DDBJ whole genome shotgun (WGS) entry which is preliminary data.</text>
</comment>
<organism evidence="1 2">
    <name type="scientific">Ameca splendens</name>
    <dbReference type="NCBI Taxonomy" id="208324"/>
    <lineage>
        <taxon>Eukaryota</taxon>
        <taxon>Metazoa</taxon>
        <taxon>Chordata</taxon>
        <taxon>Craniata</taxon>
        <taxon>Vertebrata</taxon>
        <taxon>Euteleostomi</taxon>
        <taxon>Actinopterygii</taxon>
        <taxon>Neopterygii</taxon>
        <taxon>Teleostei</taxon>
        <taxon>Neoteleostei</taxon>
        <taxon>Acanthomorphata</taxon>
        <taxon>Ovalentaria</taxon>
        <taxon>Atherinomorphae</taxon>
        <taxon>Cyprinodontiformes</taxon>
        <taxon>Goodeidae</taxon>
        <taxon>Ameca</taxon>
    </lineage>
</organism>
<protein>
    <submittedName>
        <fullName evidence="1">Uncharacterized protein</fullName>
    </submittedName>
</protein>
<name>A0ABV0XBI0_9TELE</name>
<sequence>MKLTAPHTHLHTCSPQEALLTCKEGSLDIVSKIKPVFYLCKGGMLQGVCASMCVCSLSPFKPEGMVGGSPENTPFSLARTHTAALLCVLGQVERWICVR</sequence>
<dbReference type="EMBL" id="JAHRIP010000116">
    <property type="protein sequence ID" value="MEQ2278811.1"/>
    <property type="molecule type" value="Genomic_DNA"/>
</dbReference>
<proteinExistence type="predicted"/>
<gene>
    <name evidence="1" type="ORF">AMECASPLE_003022</name>
</gene>
<keyword evidence="2" id="KW-1185">Reference proteome</keyword>
<dbReference type="Proteomes" id="UP001469553">
    <property type="component" value="Unassembled WGS sequence"/>
</dbReference>
<evidence type="ECO:0000313" key="2">
    <source>
        <dbReference type="Proteomes" id="UP001469553"/>
    </source>
</evidence>
<accession>A0ABV0XBI0</accession>
<reference evidence="1 2" key="1">
    <citation type="submission" date="2021-06" db="EMBL/GenBank/DDBJ databases">
        <authorList>
            <person name="Palmer J.M."/>
        </authorList>
    </citation>
    <scope>NUCLEOTIDE SEQUENCE [LARGE SCALE GENOMIC DNA]</scope>
    <source>
        <strain evidence="1 2">AS_MEX2019</strain>
        <tissue evidence="1">Muscle</tissue>
    </source>
</reference>